<evidence type="ECO:0008006" key="11">
    <source>
        <dbReference type="Google" id="ProtNLM"/>
    </source>
</evidence>
<feature type="transmembrane region" description="Helical" evidence="8">
    <location>
        <begin position="294"/>
        <end position="316"/>
    </location>
</feature>
<gene>
    <name evidence="9" type="ORF">SAMN05192530_10580</name>
</gene>
<sequence length="318" mass="33106">MSLVLPIVAPIFLLIALGAALGKLRLMPETTGDALTSFVFLIAVPVLLFRTVATADFGQTSPIWLWASYFAGVAPLYALGILVGARVAGLDRRGQVIAGVSASFSNLLFVGIPIVERAFGAEGLNVLSLILAVHMPTMMAASTLLLERAAALDARGSGDGTAKASPLRALRQVARNLSRSPLAVCIALGFVWRLTGWSLAGPVDEVTRLLAQTAGPLALVALGLSLPRYRIRGALAAPLTVTALTLVLQPLVVLLVGSALLPPLWLSVAVIAAASPVGVNAYLFARYFRTGESLAASTILFSTIGSAATLTLWLLAMT</sequence>
<evidence type="ECO:0000256" key="5">
    <source>
        <dbReference type="ARBA" id="ARBA00022692"/>
    </source>
</evidence>
<evidence type="ECO:0000256" key="2">
    <source>
        <dbReference type="ARBA" id="ARBA00010145"/>
    </source>
</evidence>
<evidence type="ECO:0000256" key="3">
    <source>
        <dbReference type="ARBA" id="ARBA00022448"/>
    </source>
</evidence>
<feature type="transmembrane region" description="Helical" evidence="8">
    <location>
        <begin position="181"/>
        <end position="200"/>
    </location>
</feature>
<dbReference type="AlphaFoldDB" id="A0A1H0ID67"/>
<evidence type="ECO:0000313" key="9">
    <source>
        <dbReference type="EMBL" id="SDO29409.1"/>
    </source>
</evidence>
<dbReference type="PANTHER" id="PTHR36838">
    <property type="entry name" value="AUXIN EFFLUX CARRIER FAMILY PROTEIN"/>
    <property type="match status" value="1"/>
</dbReference>
<dbReference type="Proteomes" id="UP000198793">
    <property type="component" value="Unassembled WGS sequence"/>
</dbReference>
<dbReference type="InterPro" id="IPR004776">
    <property type="entry name" value="Mem_transp_PIN-like"/>
</dbReference>
<dbReference type="GO" id="GO:0005886">
    <property type="term" value="C:plasma membrane"/>
    <property type="evidence" value="ECO:0007669"/>
    <property type="project" value="UniProtKB-SubCell"/>
</dbReference>
<feature type="transmembrane region" description="Helical" evidence="8">
    <location>
        <begin position="206"/>
        <end position="226"/>
    </location>
</feature>
<comment type="similarity">
    <text evidence="2">Belongs to the auxin efflux carrier (TC 2.A.69) family.</text>
</comment>
<evidence type="ECO:0000313" key="10">
    <source>
        <dbReference type="Proteomes" id="UP000198793"/>
    </source>
</evidence>
<feature type="transmembrane region" description="Helical" evidence="8">
    <location>
        <begin position="96"/>
        <end position="114"/>
    </location>
</feature>
<feature type="transmembrane region" description="Helical" evidence="8">
    <location>
        <begin position="126"/>
        <end position="146"/>
    </location>
</feature>
<keyword evidence="5 8" id="KW-0812">Transmembrane</keyword>
<dbReference type="GO" id="GO:0055085">
    <property type="term" value="P:transmembrane transport"/>
    <property type="evidence" value="ECO:0007669"/>
    <property type="project" value="InterPro"/>
</dbReference>
<evidence type="ECO:0000256" key="4">
    <source>
        <dbReference type="ARBA" id="ARBA00022475"/>
    </source>
</evidence>
<keyword evidence="4" id="KW-1003">Cell membrane</keyword>
<evidence type="ECO:0000256" key="8">
    <source>
        <dbReference type="SAM" id="Phobius"/>
    </source>
</evidence>
<organism evidence="9 10">
    <name type="scientific">Aureimonas jatrophae</name>
    <dbReference type="NCBI Taxonomy" id="1166073"/>
    <lineage>
        <taxon>Bacteria</taxon>
        <taxon>Pseudomonadati</taxon>
        <taxon>Pseudomonadota</taxon>
        <taxon>Alphaproteobacteria</taxon>
        <taxon>Hyphomicrobiales</taxon>
        <taxon>Aurantimonadaceae</taxon>
        <taxon>Aureimonas</taxon>
    </lineage>
</organism>
<feature type="transmembrane region" description="Helical" evidence="8">
    <location>
        <begin position="233"/>
        <end position="258"/>
    </location>
</feature>
<evidence type="ECO:0000256" key="7">
    <source>
        <dbReference type="ARBA" id="ARBA00023136"/>
    </source>
</evidence>
<keyword evidence="7 8" id="KW-0472">Membrane</keyword>
<proteinExistence type="inferred from homology"/>
<feature type="transmembrane region" description="Helical" evidence="8">
    <location>
        <begin position="6"/>
        <end position="22"/>
    </location>
</feature>
<keyword evidence="10" id="KW-1185">Reference proteome</keyword>
<dbReference type="RefSeq" id="WP_090673536.1">
    <property type="nucleotide sequence ID" value="NZ_FNIT01000005.1"/>
</dbReference>
<keyword evidence="3" id="KW-0813">Transport</keyword>
<evidence type="ECO:0000256" key="1">
    <source>
        <dbReference type="ARBA" id="ARBA00004651"/>
    </source>
</evidence>
<feature type="transmembrane region" description="Helical" evidence="8">
    <location>
        <begin position="264"/>
        <end position="285"/>
    </location>
</feature>
<comment type="subcellular location">
    <subcellularLocation>
        <location evidence="1">Cell membrane</location>
        <topology evidence="1">Multi-pass membrane protein</topology>
    </subcellularLocation>
</comment>
<protein>
    <recommendedName>
        <fullName evidence="11">Transporter</fullName>
    </recommendedName>
</protein>
<feature type="transmembrane region" description="Helical" evidence="8">
    <location>
        <begin position="34"/>
        <end position="51"/>
    </location>
</feature>
<name>A0A1H0ID67_9HYPH</name>
<evidence type="ECO:0000256" key="6">
    <source>
        <dbReference type="ARBA" id="ARBA00022989"/>
    </source>
</evidence>
<dbReference type="Gene3D" id="1.20.1530.20">
    <property type="match status" value="1"/>
</dbReference>
<dbReference type="STRING" id="1166073.SAMN05192530_10580"/>
<feature type="transmembrane region" description="Helical" evidence="8">
    <location>
        <begin position="63"/>
        <end position="84"/>
    </location>
</feature>
<dbReference type="EMBL" id="FNIT01000005">
    <property type="protein sequence ID" value="SDO29409.1"/>
    <property type="molecule type" value="Genomic_DNA"/>
</dbReference>
<accession>A0A1H0ID67</accession>
<dbReference type="PANTHER" id="PTHR36838:SF3">
    <property type="entry name" value="TRANSPORTER AUXIN EFFLUX CARRIER EC FAMILY"/>
    <property type="match status" value="1"/>
</dbReference>
<keyword evidence="6 8" id="KW-1133">Transmembrane helix</keyword>
<dbReference type="InterPro" id="IPR038770">
    <property type="entry name" value="Na+/solute_symporter_sf"/>
</dbReference>
<reference evidence="9 10" key="1">
    <citation type="submission" date="2016-10" db="EMBL/GenBank/DDBJ databases">
        <authorList>
            <person name="de Groot N.N."/>
        </authorList>
    </citation>
    <scope>NUCLEOTIDE SEQUENCE [LARGE SCALE GENOMIC DNA]</scope>
    <source>
        <strain evidence="10">L7-484,KACC 16230,DSM 25025</strain>
    </source>
</reference>
<dbReference type="OrthoDB" id="9810457at2"/>
<dbReference type="Pfam" id="PF03547">
    <property type="entry name" value="Mem_trans"/>
    <property type="match status" value="1"/>
</dbReference>